<accession>A0ABR4H6Y8</accession>
<dbReference type="Gene3D" id="1.20.5.170">
    <property type="match status" value="1"/>
</dbReference>
<dbReference type="Proteomes" id="UP001610334">
    <property type="component" value="Unassembled WGS sequence"/>
</dbReference>
<evidence type="ECO:0000313" key="3">
    <source>
        <dbReference type="EMBL" id="KAL2811225.1"/>
    </source>
</evidence>
<comment type="caution">
    <text evidence="3">The sequence shown here is derived from an EMBL/GenBank/DDBJ whole genome shotgun (WGS) entry which is preliminary data.</text>
</comment>
<dbReference type="PROSITE" id="PS50217">
    <property type="entry name" value="BZIP"/>
    <property type="match status" value="1"/>
</dbReference>
<evidence type="ECO:0000259" key="2">
    <source>
        <dbReference type="PROSITE" id="PS50217"/>
    </source>
</evidence>
<feature type="compositionally biased region" description="Basic residues" evidence="1">
    <location>
        <begin position="90"/>
        <end position="104"/>
    </location>
</feature>
<feature type="domain" description="BZIP" evidence="2">
    <location>
        <begin position="86"/>
        <end position="143"/>
    </location>
</feature>
<dbReference type="PROSITE" id="PS00036">
    <property type="entry name" value="BZIP_BASIC"/>
    <property type="match status" value="1"/>
</dbReference>
<feature type="region of interest" description="Disordered" evidence="1">
    <location>
        <begin position="57"/>
        <end position="109"/>
    </location>
</feature>
<dbReference type="SMART" id="SM00338">
    <property type="entry name" value="BRLZ"/>
    <property type="match status" value="1"/>
</dbReference>
<dbReference type="InterPro" id="IPR046347">
    <property type="entry name" value="bZIP_sf"/>
</dbReference>
<keyword evidence="4" id="KW-1185">Reference proteome</keyword>
<evidence type="ECO:0000256" key="1">
    <source>
        <dbReference type="SAM" id="MobiDB-lite"/>
    </source>
</evidence>
<organism evidence="3 4">
    <name type="scientific">Aspergillus granulosus</name>
    <dbReference type="NCBI Taxonomy" id="176169"/>
    <lineage>
        <taxon>Eukaryota</taxon>
        <taxon>Fungi</taxon>
        <taxon>Dikarya</taxon>
        <taxon>Ascomycota</taxon>
        <taxon>Pezizomycotina</taxon>
        <taxon>Eurotiomycetes</taxon>
        <taxon>Eurotiomycetidae</taxon>
        <taxon>Eurotiales</taxon>
        <taxon>Aspergillaceae</taxon>
        <taxon>Aspergillus</taxon>
        <taxon>Aspergillus subgen. Nidulantes</taxon>
    </lineage>
</organism>
<reference evidence="3 4" key="1">
    <citation type="submission" date="2024-07" db="EMBL/GenBank/DDBJ databases">
        <title>Section-level genome sequencing and comparative genomics of Aspergillus sections Usti and Cavernicolus.</title>
        <authorList>
            <consortium name="Lawrence Berkeley National Laboratory"/>
            <person name="Nybo J.L."/>
            <person name="Vesth T.C."/>
            <person name="Theobald S."/>
            <person name="Frisvad J.C."/>
            <person name="Larsen T.O."/>
            <person name="Kjaerboelling I."/>
            <person name="Rothschild-Mancinelli K."/>
            <person name="Lyhne E.K."/>
            <person name="Kogle M.E."/>
            <person name="Barry K."/>
            <person name="Clum A."/>
            <person name="Na H."/>
            <person name="Ledsgaard L."/>
            <person name="Lin J."/>
            <person name="Lipzen A."/>
            <person name="Kuo A."/>
            <person name="Riley R."/>
            <person name="Mondo S."/>
            <person name="Labutti K."/>
            <person name="Haridas S."/>
            <person name="Pangalinan J."/>
            <person name="Salamov A.A."/>
            <person name="Simmons B.A."/>
            <person name="Magnuson J.K."/>
            <person name="Chen J."/>
            <person name="Drula E."/>
            <person name="Henrissat B."/>
            <person name="Wiebenga A."/>
            <person name="Lubbers R.J."/>
            <person name="Gomes A.C."/>
            <person name="Makela M.R."/>
            <person name="Stajich J."/>
            <person name="Grigoriev I.V."/>
            <person name="Mortensen U.H."/>
            <person name="De Vries R.P."/>
            <person name="Baker S.E."/>
            <person name="Andersen M.R."/>
        </authorList>
    </citation>
    <scope>NUCLEOTIDE SEQUENCE [LARGE SCALE GENOMIC DNA]</scope>
    <source>
        <strain evidence="3 4">CBS 588.65</strain>
    </source>
</reference>
<feature type="compositionally biased region" description="Acidic residues" evidence="1">
    <location>
        <begin position="73"/>
        <end position="82"/>
    </location>
</feature>
<sequence length="223" mass="25592">MYCQSSHNTSFYVGDSDQQAAHWDTSSVYFKGEIPLLPASGTDDLLSFSSASLTSSPHMSELSVGDSHPAPINEDELPDDEFKEPSTKLNTRRLQNRQAQRRFRERKEQQKTAILTRLEDLQSKHDRMASLITSLKQENRALEIDKIRLKREADVLRKWRQKLLSLMSDLVRQDEMANDQLTTIARSCSDTCWRRGVEYSRLLITMQTLLSLFEELQIAPEGG</sequence>
<dbReference type="CDD" id="cd14688">
    <property type="entry name" value="bZIP_YAP"/>
    <property type="match status" value="1"/>
</dbReference>
<dbReference type="InterPro" id="IPR004827">
    <property type="entry name" value="bZIP"/>
</dbReference>
<dbReference type="EMBL" id="JBFXLT010000060">
    <property type="protein sequence ID" value="KAL2811225.1"/>
    <property type="molecule type" value="Genomic_DNA"/>
</dbReference>
<protein>
    <recommendedName>
        <fullName evidence="2">BZIP domain-containing protein</fullName>
    </recommendedName>
</protein>
<proteinExistence type="predicted"/>
<evidence type="ECO:0000313" key="4">
    <source>
        <dbReference type="Proteomes" id="UP001610334"/>
    </source>
</evidence>
<gene>
    <name evidence="3" type="ORF">BJX63DRAFT_285036</name>
</gene>
<name>A0ABR4H6Y8_9EURO</name>
<dbReference type="SUPFAM" id="SSF57959">
    <property type="entry name" value="Leucine zipper domain"/>
    <property type="match status" value="1"/>
</dbReference>